<evidence type="ECO:0000313" key="1">
    <source>
        <dbReference type="EMBL" id="SFM93771.1"/>
    </source>
</evidence>
<dbReference type="Proteomes" id="UP000182961">
    <property type="component" value="Unassembled WGS sequence"/>
</dbReference>
<dbReference type="InterPro" id="IPR003489">
    <property type="entry name" value="RHF/RaiA"/>
</dbReference>
<dbReference type="STRING" id="29536.FLB_16200"/>
<evidence type="ECO:0000313" key="2">
    <source>
        <dbReference type="Proteomes" id="UP000182961"/>
    </source>
</evidence>
<dbReference type="AlphaFoldDB" id="A0A1I4UXW2"/>
<keyword evidence="2" id="KW-1185">Reference proteome</keyword>
<accession>A0A1I4UXW2</accession>
<dbReference type="InterPro" id="IPR036567">
    <property type="entry name" value="RHF-like"/>
</dbReference>
<organism evidence="1 2">
    <name type="scientific">Flavobacterium succinicans</name>
    <dbReference type="NCBI Taxonomy" id="29536"/>
    <lineage>
        <taxon>Bacteria</taxon>
        <taxon>Pseudomonadati</taxon>
        <taxon>Bacteroidota</taxon>
        <taxon>Flavobacteriia</taxon>
        <taxon>Flavobacteriales</taxon>
        <taxon>Flavobacteriaceae</taxon>
        <taxon>Flavobacterium</taxon>
    </lineage>
</organism>
<dbReference type="GO" id="GO:0005840">
    <property type="term" value="C:ribosome"/>
    <property type="evidence" value="ECO:0007669"/>
    <property type="project" value="UniProtKB-KW"/>
</dbReference>
<dbReference type="RefSeq" id="WP_024979978.1">
    <property type="nucleotide sequence ID" value="NZ_CBCRUM010000003.1"/>
</dbReference>
<reference evidence="2" key="1">
    <citation type="submission" date="2016-10" db="EMBL/GenBank/DDBJ databases">
        <authorList>
            <person name="Varghese N."/>
            <person name="Submissions S."/>
        </authorList>
    </citation>
    <scope>NUCLEOTIDE SEQUENCE [LARGE SCALE GENOMIC DNA]</scope>
    <source>
        <strain evidence="2">DSM 4002</strain>
    </source>
</reference>
<sequence>MKVQINTDKHIEGHERVEAYFSGEITKTLGRFEDKITRVEVHFGDENSNKSGIDDKRCLIEVRPVNSQPIAVTEHSSTIEKAFHGAIDKVKRSLTTTFEKQKAY</sequence>
<dbReference type="SUPFAM" id="SSF69754">
    <property type="entry name" value="Ribosome binding protein Y (YfiA homologue)"/>
    <property type="match status" value="1"/>
</dbReference>
<gene>
    <name evidence="1" type="ORF">SAMN05444143_10433</name>
</gene>
<dbReference type="Pfam" id="PF02482">
    <property type="entry name" value="Ribosomal_S30AE"/>
    <property type="match status" value="1"/>
</dbReference>
<name>A0A1I4UXW2_9FLAO</name>
<proteinExistence type="predicted"/>
<dbReference type="Gene3D" id="3.30.160.100">
    <property type="entry name" value="Ribosome hibernation promotion factor-like"/>
    <property type="match status" value="1"/>
</dbReference>
<dbReference type="eggNOG" id="COG1544">
    <property type="taxonomic scope" value="Bacteria"/>
</dbReference>
<protein>
    <submittedName>
        <fullName evidence="1">Sigma 54 modulation protein / S30EA ribosomal protein</fullName>
    </submittedName>
</protein>
<keyword evidence="1" id="KW-0687">Ribonucleoprotein</keyword>
<keyword evidence="1" id="KW-0689">Ribosomal protein</keyword>
<dbReference type="EMBL" id="FOUT01000004">
    <property type="protein sequence ID" value="SFM93771.1"/>
    <property type="molecule type" value="Genomic_DNA"/>
</dbReference>